<dbReference type="EMBL" id="KX397364">
    <property type="protein sequence ID" value="ANZ48158.1"/>
    <property type="molecule type" value="Genomic_DNA"/>
</dbReference>
<proteinExistence type="predicted"/>
<sequence length="136" mass="15263">MEQVKVTDPNEALALAIKSMEIFQLQKLQNETAGQRDHFITVAQAAINLNKVLLKKLYNLEHSVIHAKGLADASEKVTDVRLYASNQMEKVENEWNVACNSERHTNDPRKVGAKPGLFVGDTTLSEYTGFNRDGHR</sequence>
<evidence type="ECO:0000313" key="1">
    <source>
        <dbReference type="EMBL" id="ANZ48158.1"/>
    </source>
</evidence>
<reference evidence="1" key="1">
    <citation type="submission" date="2016-06" db="EMBL/GenBank/DDBJ databases">
        <authorList>
            <person name="Berg J.A."/>
            <person name="Hyde J.R."/>
            <person name="Breakwell D.P."/>
            <person name="Hope S."/>
            <person name="Grose J.H."/>
        </authorList>
    </citation>
    <scope>NUCLEOTIDE SEQUENCE [LARGE SCALE GENOMIC DNA]</scope>
</reference>
<dbReference type="RefSeq" id="YP_009290763.1">
    <property type="nucleotide sequence ID" value="NC_031107.2"/>
</dbReference>
<name>A0A1B2IA62_9CAUD</name>
<dbReference type="GeneID" id="29057095"/>
<keyword evidence="2" id="KW-1185">Reference proteome</keyword>
<accession>A0A1B2IA62</accession>
<protein>
    <submittedName>
        <fullName evidence="1">Uncharacterized protein</fullName>
    </submittedName>
</protein>
<gene>
    <name evidence="1" type="ORF">ASESINO_145</name>
</gene>
<dbReference type="Proteomes" id="UP000202181">
    <property type="component" value="Segment"/>
</dbReference>
<dbReference type="OrthoDB" id="36485at10239"/>
<organism evidence="1 2">
    <name type="scientific">Erwinia phage vB_EamM_Asesino</name>
    <dbReference type="NCBI Taxonomy" id="1883370"/>
    <lineage>
        <taxon>Viruses</taxon>
        <taxon>Duplodnaviria</taxon>
        <taxon>Heunggongvirae</taxon>
        <taxon>Uroviricota</taxon>
        <taxon>Caudoviricetes</taxon>
        <taxon>Chimalliviridae</taxon>
        <taxon>Erskinevirus</taxon>
        <taxon>Erskinevirus asesino</taxon>
    </lineage>
</organism>
<dbReference type="KEGG" id="vg:29057095"/>
<evidence type="ECO:0000313" key="2">
    <source>
        <dbReference type="Proteomes" id="UP000202181"/>
    </source>
</evidence>